<comment type="caution">
    <text evidence="8">The sequence shown here is derived from an EMBL/GenBank/DDBJ whole genome shotgun (WGS) entry which is preliminary data.</text>
</comment>
<accession>A0ABN1MGN9</accession>
<gene>
    <name evidence="8" type="ORF">GCM10009117_14770</name>
</gene>
<dbReference type="Proteomes" id="UP001500507">
    <property type="component" value="Unassembled WGS sequence"/>
</dbReference>
<feature type="chain" id="PRO_5045823179" evidence="6">
    <location>
        <begin position="21"/>
        <end position="536"/>
    </location>
</feature>
<evidence type="ECO:0000256" key="4">
    <source>
        <dbReference type="ARBA" id="ARBA00023136"/>
    </source>
</evidence>
<feature type="domain" description="RagB/SusD" evidence="7">
    <location>
        <begin position="381"/>
        <end position="536"/>
    </location>
</feature>
<dbReference type="Pfam" id="PF07980">
    <property type="entry name" value="SusD_RagB"/>
    <property type="match status" value="1"/>
</dbReference>
<evidence type="ECO:0000256" key="2">
    <source>
        <dbReference type="ARBA" id="ARBA00006275"/>
    </source>
</evidence>
<dbReference type="SUPFAM" id="SSF48452">
    <property type="entry name" value="TPR-like"/>
    <property type="match status" value="1"/>
</dbReference>
<comment type="subcellular location">
    <subcellularLocation>
        <location evidence="1">Cell outer membrane</location>
    </subcellularLocation>
</comment>
<evidence type="ECO:0000313" key="9">
    <source>
        <dbReference type="Proteomes" id="UP001500507"/>
    </source>
</evidence>
<name>A0ABN1MGN9_9FLAO</name>
<keyword evidence="5" id="KW-0998">Cell outer membrane</keyword>
<feature type="signal peptide" evidence="6">
    <location>
        <begin position="1"/>
        <end position="20"/>
    </location>
</feature>
<organism evidence="8 9">
    <name type="scientific">Gangjinia marincola</name>
    <dbReference type="NCBI Taxonomy" id="578463"/>
    <lineage>
        <taxon>Bacteria</taxon>
        <taxon>Pseudomonadati</taxon>
        <taxon>Bacteroidota</taxon>
        <taxon>Flavobacteriia</taxon>
        <taxon>Flavobacteriales</taxon>
        <taxon>Flavobacteriaceae</taxon>
        <taxon>Gangjinia</taxon>
    </lineage>
</organism>
<reference evidence="8 9" key="1">
    <citation type="journal article" date="2019" name="Int. J. Syst. Evol. Microbiol.">
        <title>The Global Catalogue of Microorganisms (GCM) 10K type strain sequencing project: providing services to taxonomists for standard genome sequencing and annotation.</title>
        <authorList>
            <consortium name="The Broad Institute Genomics Platform"/>
            <consortium name="The Broad Institute Genome Sequencing Center for Infectious Disease"/>
            <person name="Wu L."/>
            <person name="Ma J."/>
        </authorList>
    </citation>
    <scope>NUCLEOTIDE SEQUENCE [LARGE SCALE GENOMIC DNA]</scope>
    <source>
        <strain evidence="8 9">JCM 16082</strain>
    </source>
</reference>
<dbReference type="Gene3D" id="1.10.3780.10">
    <property type="entry name" value="SusD-like"/>
    <property type="match status" value="1"/>
</dbReference>
<evidence type="ECO:0000256" key="1">
    <source>
        <dbReference type="ARBA" id="ARBA00004442"/>
    </source>
</evidence>
<dbReference type="PROSITE" id="PS51257">
    <property type="entry name" value="PROKAR_LIPOPROTEIN"/>
    <property type="match status" value="1"/>
</dbReference>
<proteinExistence type="inferred from homology"/>
<dbReference type="Gene3D" id="1.25.40.390">
    <property type="match status" value="1"/>
</dbReference>
<evidence type="ECO:0000256" key="6">
    <source>
        <dbReference type="SAM" id="SignalP"/>
    </source>
</evidence>
<evidence type="ECO:0000256" key="5">
    <source>
        <dbReference type="ARBA" id="ARBA00023237"/>
    </source>
</evidence>
<evidence type="ECO:0000259" key="7">
    <source>
        <dbReference type="Pfam" id="PF07980"/>
    </source>
</evidence>
<comment type="similarity">
    <text evidence="2">Belongs to the SusD family.</text>
</comment>
<keyword evidence="3 6" id="KW-0732">Signal</keyword>
<dbReference type="Gene3D" id="1.25.40.10">
    <property type="entry name" value="Tetratricopeptide repeat domain"/>
    <property type="match status" value="1"/>
</dbReference>
<evidence type="ECO:0000313" key="8">
    <source>
        <dbReference type="EMBL" id="GAA0872330.1"/>
    </source>
</evidence>
<dbReference type="EMBL" id="BAAAFG010000014">
    <property type="protein sequence ID" value="GAA0872330.1"/>
    <property type="molecule type" value="Genomic_DNA"/>
</dbReference>
<keyword evidence="4" id="KW-0472">Membrane</keyword>
<dbReference type="InterPro" id="IPR012944">
    <property type="entry name" value="SusD_RagB_dom"/>
</dbReference>
<keyword evidence="9" id="KW-1185">Reference proteome</keyword>
<protein>
    <submittedName>
        <fullName evidence="8">RagB/SusD family nutrient uptake outer membrane protein</fullName>
    </submittedName>
</protein>
<evidence type="ECO:0000256" key="3">
    <source>
        <dbReference type="ARBA" id="ARBA00022729"/>
    </source>
</evidence>
<sequence length="536" mass="59142">MNMKKMSFYFRLILSTIMLAATVSCVDDLDVEPQDDQNVLADELFQDIEGYQALIGAAYANLALTGPDGPESSNIANIDAGTSQYGRALMNLQTFSTDEAVWTYENDPGIGDIQRSIWSSNNVISAGAYARIRYMISVTNNFLAQSTPDLISSRGFNSEETALINQYAAEARLLRAMAYYHMTDLFGKAPLLLENDPPIGYEAPELDRVELFNFVEGELLDIEEELEEPRGFVGVDYGRADRAVAWMILSKLYLNAEVYTGQGRYADALTYINKILNEGGYSLANEYKNLFRGDNDVNEANSEIIFAIISDGITVQNFGPTTVMTNGAVGSLEQNGANLGVTEAGWGGAIRVSPQFADKMLPSDDRNTLITDGRSANITNITDPATGFILEKYSNLTADGESGSDLTFSDVDFPMFRLGDVYLMYAEAVLRDGGGDQATALDYINQLRIRANAPQINSGDLTLDFIIDERARELYWELHRRQDLIRFSLFTGGVYNWALKGNSLINGTGIASFRDLYPIPANVVQSNDNLTQNEGY</sequence>
<dbReference type="InterPro" id="IPR011990">
    <property type="entry name" value="TPR-like_helical_dom_sf"/>
</dbReference>